<proteinExistence type="predicted"/>
<sequence length="176" mass="18153">MKKWAFLLIILGVGVSVRAQITSSVGINVTLPTVSLLDIEPATGINLSLQAPAEAGNPLTTTMSSTKYLNFTSAVMLGGNRAIFARISSGSVPSGLGLRLYVGAGSGTGAIGGRTTSSLLVDGIDRMIVSGIGGAFTGSGMGVGYPVSYGLEIQNYSQLKYTFANSLTITYTILDY</sequence>
<evidence type="ECO:0000313" key="1">
    <source>
        <dbReference type="EMBL" id="MBB3836298.1"/>
    </source>
</evidence>
<dbReference type="AlphaFoldDB" id="A0A7W5ZFC5"/>
<reference evidence="1 2" key="1">
    <citation type="submission" date="2020-08" db="EMBL/GenBank/DDBJ databases">
        <title>Genomic Encyclopedia of Type Strains, Phase IV (KMG-IV): sequencing the most valuable type-strain genomes for metagenomic binning, comparative biology and taxonomic classification.</title>
        <authorList>
            <person name="Goeker M."/>
        </authorList>
    </citation>
    <scope>NUCLEOTIDE SEQUENCE [LARGE SCALE GENOMIC DNA]</scope>
    <source>
        <strain evidence="1 2">DSM 17976</strain>
    </source>
</reference>
<gene>
    <name evidence="1" type="ORF">FHS57_000280</name>
</gene>
<evidence type="ECO:0000313" key="2">
    <source>
        <dbReference type="Proteomes" id="UP000541352"/>
    </source>
</evidence>
<dbReference type="EMBL" id="JACIBY010000001">
    <property type="protein sequence ID" value="MBB3836298.1"/>
    <property type="molecule type" value="Genomic_DNA"/>
</dbReference>
<organism evidence="1 2">
    <name type="scientific">Runella defluvii</name>
    <dbReference type="NCBI Taxonomy" id="370973"/>
    <lineage>
        <taxon>Bacteria</taxon>
        <taxon>Pseudomonadati</taxon>
        <taxon>Bacteroidota</taxon>
        <taxon>Cytophagia</taxon>
        <taxon>Cytophagales</taxon>
        <taxon>Spirosomataceae</taxon>
        <taxon>Runella</taxon>
    </lineage>
</organism>
<accession>A0A7W5ZFC5</accession>
<name>A0A7W5ZFC5_9BACT</name>
<protein>
    <submittedName>
        <fullName evidence="1">Uncharacterized protein</fullName>
    </submittedName>
</protein>
<dbReference type="Proteomes" id="UP000541352">
    <property type="component" value="Unassembled WGS sequence"/>
</dbReference>
<keyword evidence="2" id="KW-1185">Reference proteome</keyword>
<dbReference type="RefSeq" id="WP_183971070.1">
    <property type="nucleotide sequence ID" value="NZ_JACIBY010000001.1"/>
</dbReference>
<comment type="caution">
    <text evidence="1">The sequence shown here is derived from an EMBL/GenBank/DDBJ whole genome shotgun (WGS) entry which is preliminary data.</text>
</comment>